<dbReference type="Pfam" id="PF13472">
    <property type="entry name" value="Lipase_GDSL_2"/>
    <property type="match status" value="1"/>
</dbReference>
<dbReference type="KEGG" id="mgin:FRZ54_14035"/>
<reference evidence="3 4" key="1">
    <citation type="journal article" date="2017" name="Curr. Microbiol.">
        <title>Mucilaginibacter ginsenosidivorans sp. nov., Isolated from Soil of Ginseng Field.</title>
        <authorList>
            <person name="Kim M.M."/>
            <person name="Siddiqi M.Z."/>
            <person name="Im W.T."/>
        </authorList>
    </citation>
    <scope>NUCLEOTIDE SEQUENCE [LARGE SCALE GENOMIC DNA]</scope>
    <source>
        <strain evidence="3 4">Gsoil 3017</strain>
    </source>
</reference>
<keyword evidence="1" id="KW-0732">Signal</keyword>
<evidence type="ECO:0000313" key="4">
    <source>
        <dbReference type="Proteomes" id="UP000321479"/>
    </source>
</evidence>
<dbReference type="InterPro" id="IPR013830">
    <property type="entry name" value="SGNH_hydro"/>
</dbReference>
<organism evidence="3 4">
    <name type="scientific">Mucilaginibacter ginsenosidivorans</name>
    <dbReference type="NCBI Taxonomy" id="398053"/>
    <lineage>
        <taxon>Bacteria</taxon>
        <taxon>Pseudomonadati</taxon>
        <taxon>Bacteroidota</taxon>
        <taxon>Sphingobacteriia</taxon>
        <taxon>Sphingobacteriales</taxon>
        <taxon>Sphingobacteriaceae</taxon>
        <taxon>Mucilaginibacter</taxon>
    </lineage>
</organism>
<proteinExistence type="predicted"/>
<sequence length="227" mass="26117">MKKCLFLFLLFPFAVQAQSVTNQNLFDTIPFIPEHTPQRIAQFAKEPIVTGKIMFLGNSITEMGNWKKVLNDTTVINRGIGGDITYGVLKRMKDITDRQPSKIFILLGINDIGRDIPDVVIAYNYLKIVREIHAKCPQTKIYVQSVLPVNPTLPRFPQHYDKEEHVLALNKLLKANAVLGGYTYVDIFHLFVDENQRLIAKYTYEGLHLKPEAYVIWTDYLKKEGYL</sequence>
<dbReference type="PANTHER" id="PTHR30383:SF5">
    <property type="entry name" value="SGNH HYDROLASE-TYPE ESTERASE DOMAIN-CONTAINING PROTEIN"/>
    <property type="match status" value="1"/>
</dbReference>
<dbReference type="RefSeq" id="WP_147032224.1">
    <property type="nucleotide sequence ID" value="NZ_CP042436.1"/>
</dbReference>
<keyword evidence="4" id="KW-1185">Reference proteome</keyword>
<dbReference type="OrthoDB" id="9790057at2"/>
<dbReference type="InterPro" id="IPR051532">
    <property type="entry name" value="Ester_Hydrolysis_Enzymes"/>
</dbReference>
<protein>
    <submittedName>
        <fullName evidence="3">Sialate O-acetylesterase</fullName>
    </submittedName>
</protein>
<gene>
    <name evidence="3" type="ORF">FRZ54_14035</name>
</gene>
<evidence type="ECO:0000259" key="2">
    <source>
        <dbReference type="Pfam" id="PF13472"/>
    </source>
</evidence>
<dbReference type="GO" id="GO:0004622">
    <property type="term" value="F:phosphatidylcholine lysophospholipase activity"/>
    <property type="evidence" value="ECO:0007669"/>
    <property type="project" value="TreeGrafter"/>
</dbReference>
<dbReference type="EMBL" id="CP042436">
    <property type="protein sequence ID" value="QEC63649.1"/>
    <property type="molecule type" value="Genomic_DNA"/>
</dbReference>
<dbReference type="PANTHER" id="PTHR30383">
    <property type="entry name" value="THIOESTERASE 1/PROTEASE 1/LYSOPHOSPHOLIPASE L1"/>
    <property type="match status" value="1"/>
</dbReference>
<dbReference type="InterPro" id="IPR036514">
    <property type="entry name" value="SGNH_hydro_sf"/>
</dbReference>
<name>A0A5B8UXH6_9SPHI</name>
<feature type="chain" id="PRO_5022964420" evidence="1">
    <location>
        <begin position="18"/>
        <end position="227"/>
    </location>
</feature>
<feature type="signal peptide" evidence="1">
    <location>
        <begin position="1"/>
        <end position="17"/>
    </location>
</feature>
<evidence type="ECO:0000256" key="1">
    <source>
        <dbReference type="SAM" id="SignalP"/>
    </source>
</evidence>
<dbReference type="Proteomes" id="UP000321479">
    <property type="component" value="Chromosome"/>
</dbReference>
<dbReference type="SUPFAM" id="SSF52266">
    <property type="entry name" value="SGNH hydrolase"/>
    <property type="match status" value="1"/>
</dbReference>
<accession>A0A5B8UXH6</accession>
<evidence type="ECO:0000313" key="3">
    <source>
        <dbReference type="EMBL" id="QEC63649.1"/>
    </source>
</evidence>
<feature type="domain" description="SGNH hydrolase-type esterase" evidence="2">
    <location>
        <begin position="55"/>
        <end position="214"/>
    </location>
</feature>
<dbReference type="AlphaFoldDB" id="A0A5B8UXH6"/>
<dbReference type="Gene3D" id="3.40.50.1110">
    <property type="entry name" value="SGNH hydrolase"/>
    <property type="match status" value="1"/>
</dbReference>